<evidence type="ECO:0000256" key="3">
    <source>
        <dbReference type="ARBA" id="ARBA00022989"/>
    </source>
</evidence>
<dbReference type="Pfam" id="PF07681">
    <property type="entry name" value="DoxX"/>
    <property type="match status" value="1"/>
</dbReference>
<name>A0A1P8K3L1_9BURK</name>
<dbReference type="KEGG" id="rhy:RD110_09600"/>
<evidence type="ECO:0000256" key="4">
    <source>
        <dbReference type="ARBA" id="ARBA00023136"/>
    </source>
</evidence>
<dbReference type="STRING" id="1842727.RD110_09600"/>
<evidence type="ECO:0000256" key="2">
    <source>
        <dbReference type="ARBA" id="ARBA00022692"/>
    </source>
</evidence>
<keyword evidence="4 5" id="KW-0472">Membrane</keyword>
<evidence type="ECO:0000313" key="6">
    <source>
        <dbReference type="EMBL" id="APW40592.1"/>
    </source>
</evidence>
<feature type="transmembrane region" description="Helical" evidence="5">
    <location>
        <begin position="109"/>
        <end position="131"/>
    </location>
</feature>
<dbReference type="InterPro" id="IPR032808">
    <property type="entry name" value="DoxX"/>
</dbReference>
<dbReference type="Proteomes" id="UP000186609">
    <property type="component" value="Chromosome"/>
</dbReference>
<dbReference type="EMBL" id="CP019236">
    <property type="protein sequence ID" value="APW40592.1"/>
    <property type="molecule type" value="Genomic_DNA"/>
</dbReference>
<dbReference type="RefSeq" id="WP_076204723.1">
    <property type="nucleotide sequence ID" value="NZ_CP019236.1"/>
</dbReference>
<accession>A0A1P8K3L1</accession>
<proteinExistence type="predicted"/>
<keyword evidence="2 5" id="KW-0812">Transmembrane</keyword>
<protein>
    <submittedName>
        <fullName evidence="6">DoxX family protein</fullName>
    </submittedName>
</protein>
<evidence type="ECO:0000256" key="1">
    <source>
        <dbReference type="ARBA" id="ARBA00004141"/>
    </source>
</evidence>
<evidence type="ECO:0000313" key="7">
    <source>
        <dbReference type="Proteomes" id="UP000186609"/>
    </source>
</evidence>
<organism evidence="6 7">
    <name type="scientific">Rhodoferax koreensis</name>
    <dbReference type="NCBI Taxonomy" id="1842727"/>
    <lineage>
        <taxon>Bacteria</taxon>
        <taxon>Pseudomonadati</taxon>
        <taxon>Pseudomonadota</taxon>
        <taxon>Betaproteobacteria</taxon>
        <taxon>Burkholderiales</taxon>
        <taxon>Comamonadaceae</taxon>
        <taxon>Rhodoferax</taxon>
    </lineage>
</organism>
<feature type="transmembrane region" description="Helical" evidence="5">
    <location>
        <begin position="55"/>
        <end position="74"/>
    </location>
</feature>
<dbReference type="AlphaFoldDB" id="A0A1P8K3L1"/>
<keyword evidence="7" id="KW-1185">Reference proteome</keyword>
<feature type="transmembrane region" description="Helical" evidence="5">
    <location>
        <begin position="80"/>
        <end position="97"/>
    </location>
</feature>
<gene>
    <name evidence="6" type="ORF">RD110_09600</name>
</gene>
<reference evidence="6 7" key="1">
    <citation type="submission" date="2017-01" db="EMBL/GenBank/DDBJ databases">
        <authorList>
            <person name="Mah S.A."/>
            <person name="Swanson W.J."/>
            <person name="Moy G.W."/>
            <person name="Vacquier V.D."/>
        </authorList>
    </citation>
    <scope>NUCLEOTIDE SEQUENCE [LARGE SCALE GENOMIC DNA]</scope>
    <source>
        <strain evidence="6 7">DCY110</strain>
    </source>
</reference>
<evidence type="ECO:0000256" key="5">
    <source>
        <dbReference type="SAM" id="Phobius"/>
    </source>
</evidence>
<dbReference type="OrthoDB" id="6522672at2"/>
<sequence length="139" mass="15141">MLELVQEVRSVFTAPWVHWLALLFLCAAYLQGAFDKARDFPAAVAEMQHFGLSPAAPMAAAVIVMEFAASAMILANYHRWLGALALAGFTVMANFLADRFWSVPQSERVTVANSFFEHWGLAGGFLLVAWYDLGGANGG</sequence>
<keyword evidence="3 5" id="KW-1133">Transmembrane helix</keyword>
<feature type="transmembrane region" description="Helical" evidence="5">
    <location>
        <begin position="16"/>
        <end position="34"/>
    </location>
</feature>
<dbReference type="GO" id="GO:0016020">
    <property type="term" value="C:membrane"/>
    <property type="evidence" value="ECO:0007669"/>
    <property type="project" value="UniProtKB-SubCell"/>
</dbReference>
<comment type="subcellular location">
    <subcellularLocation>
        <location evidence="1">Membrane</location>
        <topology evidence="1">Multi-pass membrane protein</topology>
    </subcellularLocation>
</comment>